<feature type="transmembrane region" description="Helical" evidence="1">
    <location>
        <begin position="110"/>
        <end position="134"/>
    </location>
</feature>
<proteinExistence type="predicted"/>
<keyword evidence="1" id="KW-1133">Transmembrane helix</keyword>
<feature type="transmembrane region" description="Helical" evidence="1">
    <location>
        <begin position="38"/>
        <end position="61"/>
    </location>
</feature>
<feature type="transmembrane region" description="Helical" evidence="1">
    <location>
        <begin position="235"/>
        <end position="256"/>
    </location>
</feature>
<name>A0A084SEJ2_9BACT</name>
<organism evidence="2 3">
    <name type="scientific">Archangium violaceum Cb vi76</name>
    <dbReference type="NCBI Taxonomy" id="1406225"/>
    <lineage>
        <taxon>Bacteria</taxon>
        <taxon>Pseudomonadati</taxon>
        <taxon>Myxococcota</taxon>
        <taxon>Myxococcia</taxon>
        <taxon>Myxococcales</taxon>
        <taxon>Cystobacterineae</taxon>
        <taxon>Archangiaceae</taxon>
        <taxon>Archangium</taxon>
    </lineage>
</organism>
<evidence type="ECO:0000313" key="2">
    <source>
        <dbReference type="EMBL" id="KFA86877.1"/>
    </source>
</evidence>
<reference evidence="2 3" key="1">
    <citation type="submission" date="2014-07" db="EMBL/GenBank/DDBJ databases">
        <title>Draft Genome Sequence of Gephyronic Acid Producer, Cystobacter violaceus Strain Cb vi76.</title>
        <authorList>
            <person name="Stevens D.C."/>
            <person name="Young J."/>
            <person name="Carmichael R."/>
            <person name="Tan J."/>
            <person name="Taylor R.E."/>
        </authorList>
    </citation>
    <scope>NUCLEOTIDE SEQUENCE [LARGE SCALE GENOMIC DNA]</scope>
    <source>
        <strain evidence="2 3">Cb vi76</strain>
    </source>
</reference>
<protein>
    <submittedName>
        <fullName evidence="2">Uncharacterized protein</fullName>
    </submittedName>
</protein>
<keyword evidence="1" id="KW-0472">Membrane</keyword>
<evidence type="ECO:0000313" key="3">
    <source>
        <dbReference type="Proteomes" id="UP000028547"/>
    </source>
</evidence>
<comment type="caution">
    <text evidence="2">The sequence shown here is derived from an EMBL/GenBank/DDBJ whole genome shotgun (WGS) entry which is preliminary data.</text>
</comment>
<dbReference type="EMBL" id="JPMI01000423">
    <property type="protein sequence ID" value="KFA86877.1"/>
    <property type="molecule type" value="Genomic_DNA"/>
</dbReference>
<sequence>MLFWYPRGPSQPFFVTLRPLELPTEPQEGFMSKTVQGLLTFLVSLVVPTVVLLIISVLPVWQGVFSPQTVAALPKVALIVGGSFGLLYGLEAGILCIYDLETAAGWIELFIDLTWSLPNTMAGFVLGNIIYIFFGSPSRTDSEGQAWISFQPRGSGGFGHSVLQTIGTVNLGGAGQHERMHLLQARVLGPGYIPLVIASYAVTFTLQVVWTLTLGGLLALLGVRNKAYFEPPSHSAVGGFFGWIYYATPIELFAYATGNP</sequence>
<feature type="transmembrane region" description="Helical" evidence="1">
    <location>
        <begin position="76"/>
        <end position="98"/>
    </location>
</feature>
<gene>
    <name evidence="2" type="ORF">Q664_51800</name>
</gene>
<feature type="transmembrane region" description="Helical" evidence="1">
    <location>
        <begin position="192"/>
        <end position="223"/>
    </location>
</feature>
<keyword evidence="1" id="KW-0812">Transmembrane</keyword>
<dbReference type="Proteomes" id="UP000028547">
    <property type="component" value="Unassembled WGS sequence"/>
</dbReference>
<accession>A0A084SEJ2</accession>
<dbReference type="AlphaFoldDB" id="A0A084SEJ2"/>
<evidence type="ECO:0000256" key="1">
    <source>
        <dbReference type="SAM" id="Phobius"/>
    </source>
</evidence>